<organism evidence="7 8">
    <name type="scientific">Candidatus Pristimantibacillus lignocellulolyticus</name>
    <dbReference type="NCBI Taxonomy" id="2994561"/>
    <lineage>
        <taxon>Bacteria</taxon>
        <taxon>Bacillati</taxon>
        <taxon>Bacillota</taxon>
        <taxon>Bacilli</taxon>
        <taxon>Bacillales</taxon>
        <taxon>Paenibacillaceae</taxon>
        <taxon>Candidatus Pristimantibacillus</taxon>
    </lineage>
</organism>
<dbReference type="InterPro" id="IPR011023">
    <property type="entry name" value="Nop2p"/>
</dbReference>
<dbReference type="Proteomes" id="UP001056756">
    <property type="component" value="Chromosome"/>
</dbReference>
<dbReference type="InterPro" id="IPR023267">
    <property type="entry name" value="RCMT"/>
</dbReference>
<dbReference type="InterPro" id="IPR049560">
    <property type="entry name" value="MeTrfase_RsmB-F_NOP2_cat"/>
</dbReference>
<dbReference type="Pfam" id="PF13636">
    <property type="entry name" value="Methyltranf_PUA"/>
    <property type="match status" value="1"/>
</dbReference>
<dbReference type="Gene3D" id="2.30.130.60">
    <property type="match status" value="1"/>
</dbReference>
<proteinExistence type="predicted"/>
<dbReference type="InterPro" id="IPR027391">
    <property type="entry name" value="Nol1_Nop2_Fmu_2"/>
</dbReference>
<evidence type="ECO:0000259" key="3">
    <source>
        <dbReference type="Pfam" id="PF01189"/>
    </source>
</evidence>
<reference evidence="7" key="1">
    <citation type="submission" date="2022-05" db="EMBL/GenBank/DDBJ databases">
        <title>Novel bacterial taxa in a minimal lignocellulolytic consortium and its capacity to transform plastics disclosed by genome-resolved metagenomics.</title>
        <authorList>
            <person name="Rodriguez C.A.D."/>
            <person name="Diaz-Garcia L."/>
            <person name="Herrera K."/>
            <person name="Tarazona N.A."/>
            <person name="Sproer C."/>
            <person name="Overmann J."/>
            <person name="Jimenez D.J."/>
        </authorList>
    </citation>
    <scope>NUCLEOTIDE SEQUENCE</scope>
    <source>
        <strain evidence="7">MAG5</strain>
    </source>
</reference>
<dbReference type="PRINTS" id="PR02008">
    <property type="entry name" value="RCMTFAMILY"/>
</dbReference>
<dbReference type="InterPro" id="IPR031340">
    <property type="entry name" value="RsmF_methylt_CI"/>
</dbReference>
<keyword evidence="1" id="KW-0963">Cytoplasm</keyword>
<feature type="domain" description="SAM-dependent methyltransferase RsmB-F/NOP2-type catalytic core" evidence="3">
    <location>
        <begin position="100"/>
        <end position="313"/>
    </location>
</feature>
<dbReference type="GO" id="GO:0008173">
    <property type="term" value="F:RNA methyltransferase activity"/>
    <property type="evidence" value="ECO:0007669"/>
    <property type="project" value="InterPro"/>
</dbReference>
<dbReference type="KEGG" id="plig:NAG76_21555"/>
<feature type="domain" description="Ribosomal RNA small subunit methyltransferase F N-terminal" evidence="5">
    <location>
        <begin position="5"/>
        <end position="92"/>
    </location>
</feature>
<dbReference type="CDD" id="cd02440">
    <property type="entry name" value="AdoMet_MTases"/>
    <property type="match status" value="1"/>
</dbReference>
<dbReference type="PANTHER" id="PTHR22807">
    <property type="entry name" value="NOP2 YEAST -RELATED NOL1/NOP2/FMU SUN DOMAIN-CONTAINING"/>
    <property type="match status" value="1"/>
</dbReference>
<dbReference type="GO" id="GO:0003723">
    <property type="term" value="F:RNA binding"/>
    <property type="evidence" value="ECO:0007669"/>
    <property type="project" value="InterPro"/>
</dbReference>
<dbReference type="SUPFAM" id="SSF53335">
    <property type="entry name" value="S-adenosyl-L-methionine-dependent methyltransferases"/>
    <property type="match status" value="1"/>
</dbReference>
<feature type="region of interest" description="Disordered" evidence="2">
    <location>
        <begin position="345"/>
        <end position="369"/>
    </location>
</feature>
<dbReference type="Pfam" id="PF01189">
    <property type="entry name" value="Methyltr_RsmB-F"/>
    <property type="match status" value="1"/>
</dbReference>
<keyword evidence="7" id="KW-0489">Methyltransferase</keyword>
<dbReference type="GO" id="GO:0001510">
    <property type="term" value="P:RNA methylation"/>
    <property type="evidence" value="ECO:0007669"/>
    <property type="project" value="InterPro"/>
</dbReference>
<evidence type="ECO:0000256" key="1">
    <source>
        <dbReference type="ARBA" id="ARBA00022490"/>
    </source>
</evidence>
<accession>A0A9J6ZEA6</accession>
<evidence type="ECO:0000259" key="4">
    <source>
        <dbReference type="Pfam" id="PF13636"/>
    </source>
</evidence>
<dbReference type="CDD" id="cd21147">
    <property type="entry name" value="RsmF_methylt_CTD1"/>
    <property type="match status" value="1"/>
</dbReference>
<dbReference type="Gene3D" id="3.40.50.150">
    <property type="entry name" value="Vaccinia Virus protein VP39"/>
    <property type="match status" value="1"/>
</dbReference>
<dbReference type="AlphaFoldDB" id="A0A9J6ZEA6"/>
<dbReference type="Gene3D" id="3.30.70.1170">
    <property type="entry name" value="Sun protein, domain 3"/>
    <property type="match status" value="1"/>
</dbReference>
<evidence type="ECO:0000313" key="7">
    <source>
        <dbReference type="EMBL" id="URN94375.1"/>
    </source>
</evidence>
<evidence type="ECO:0000259" key="6">
    <source>
        <dbReference type="Pfam" id="PF17126"/>
    </source>
</evidence>
<dbReference type="InterPro" id="IPR031341">
    <property type="entry name" value="Methyltr_RsmF_N"/>
</dbReference>
<dbReference type="Pfam" id="PF17126">
    <property type="entry name" value="RsmF_methylt_CI"/>
    <property type="match status" value="1"/>
</dbReference>
<dbReference type="GO" id="GO:0006396">
    <property type="term" value="P:RNA processing"/>
    <property type="evidence" value="ECO:0007669"/>
    <property type="project" value="InterPro"/>
</dbReference>
<dbReference type="PANTHER" id="PTHR22807:SF30">
    <property type="entry name" value="28S RRNA (CYTOSINE(4447)-C(5))-METHYLTRANSFERASE-RELATED"/>
    <property type="match status" value="1"/>
</dbReference>
<keyword evidence="7" id="KW-0808">Transferase</keyword>
<feature type="domain" description="Ribosomal RNA small subunit methyltransferase F first C-terminal" evidence="6">
    <location>
        <begin position="396"/>
        <end position="458"/>
    </location>
</feature>
<dbReference type="Pfam" id="PF17125">
    <property type="entry name" value="Methyltr_RsmF_N"/>
    <property type="match status" value="1"/>
</dbReference>
<evidence type="ECO:0000259" key="5">
    <source>
        <dbReference type="Pfam" id="PF17125"/>
    </source>
</evidence>
<name>A0A9J6ZEA6_9BACL</name>
<feature type="domain" description="rRNA small subunit methyltransferase F RNA-binding PUA-like" evidence="4">
    <location>
        <begin position="477"/>
        <end position="533"/>
    </location>
</feature>
<dbReference type="InterPro" id="IPR029063">
    <property type="entry name" value="SAM-dependent_MTases_sf"/>
</dbReference>
<dbReference type="NCBIfam" id="TIGR00446">
    <property type="entry name" value="nop2p"/>
    <property type="match status" value="1"/>
</dbReference>
<gene>
    <name evidence="7" type="ORF">NAG76_21555</name>
</gene>
<dbReference type="GO" id="GO:0008757">
    <property type="term" value="F:S-adenosylmethionine-dependent methyltransferase activity"/>
    <property type="evidence" value="ECO:0007669"/>
    <property type="project" value="InterPro"/>
</dbReference>
<dbReference type="PROSITE" id="PS01153">
    <property type="entry name" value="NOL1_NOP2_SUN"/>
    <property type="match status" value="1"/>
</dbReference>
<evidence type="ECO:0000256" key="2">
    <source>
        <dbReference type="SAM" id="MobiDB-lite"/>
    </source>
</evidence>
<evidence type="ECO:0000313" key="8">
    <source>
        <dbReference type="Proteomes" id="UP001056756"/>
    </source>
</evidence>
<sequence>MSATLPASFLEKMKFLLEQEYDNFMSSYDEKRYYGLRVNELKVSHEQWLRLTPFKKHLEPILWTDNAYYYEEQDRPGKHPHYHAGMYYMQEPSAMVPVELLDVQPGQRVLDLCAAPGGKSTQIASKLQGQGIIVSNDIATERTKVLAKNIELAGVRNAVVMNEHPSQIATSFPQWFDRVLIDAPCSGEGMFRKNESMIEEWENFSVERCSSMQREILDDVAKMVAPGGQIVYSTCTFSPEENEEQIARFLTRQPEFSVVQVEVNWGWSHGNHQWVSDEISEQLSQKQLLSIDGTIRLWPHRMKGEGHYVAVLKREGIARDISESSSGREVERHIMWRTIDNTVTKRDKHTKNESKFVKSGNGNRSSIKGKEKLKQNQNYGKSINAEATPEEMWNKFAKEQLSIVPIVNYEAICYGNRVYLQPEGLPSLAGLKVVRAGWYIGELKNGKFIPSHPLAMGMRQDEAIRSINFASTDELLQRYLKGETIFIDSDQLIIKDGTKQNGYVLICVDHCSVGFGKYVDGMIKNELPAGWRLI</sequence>
<dbReference type="EMBL" id="CP097899">
    <property type="protein sequence ID" value="URN94375.1"/>
    <property type="molecule type" value="Genomic_DNA"/>
</dbReference>
<protein>
    <submittedName>
        <fullName evidence="7">RsmB/NOP family class I SAM-dependent RNA methyltransferase</fullName>
    </submittedName>
</protein>
<dbReference type="InterPro" id="IPR018314">
    <property type="entry name" value="RsmB/NOL1/NOP2-like_CS"/>
</dbReference>